<feature type="chain" id="PRO_5019068623" evidence="1">
    <location>
        <begin position="28"/>
        <end position="326"/>
    </location>
</feature>
<gene>
    <name evidence="2" type="ORF">EOD73_12740</name>
</gene>
<evidence type="ECO:0000256" key="1">
    <source>
        <dbReference type="SAM" id="SignalP"/>
    </source>
</evidence>
<comment type="caution">
    <text evidence="2">The sequence shown here is derived from an EMBL/GenBank/DDBJ whole genome shotgun (WGS) entry which is preliminary data.</text>
</comment>
<dbReference type="Proteomes" id="UP000288587">
    <property type="component" value="Unassembled WGS sequence"/>
</dbReference>
<dbReference type="OrthoDB" id="9814129at2"/>
<keyword evidence="1" id="KW-0732">Signal</keyword>
<dbReference type="Gene3D" id="3.90.70.10">
    <property type="entry name" value="Cysteine proteinases"/>
    <property type="match status" value="1"/>
</dbReference>
<dbReference type="PROSITE" id="PS51257">
    <property type="entry name" value="PROKAR_LIPOPROTEIN"/>
    <property type="match status" value="1"/>
</dbReference>
<sequence length="326" mass="33716">MTRRRTLLRAGAGSLALAGLGGCAVLAPPLDTAALRQAGSAPGLPLRAELDAVPFVPQTPLHCGPAALATALGHAGLPADVAALGEGVFLPARGGSLAVEMLGAARRAGAVATRLPGRLPDLLTSVAAGQPVVMLLNLGLDWLPQWHYAVLVGYDRPQELAWLRSGTQRRAEFSFATLERTWARGGRWALTLLPPEQLSATATEADALQAALGFERAAPPARAAVAYASFLARWPGRLVAQLGLGNARLAGGDAAGAAQAFAAAAQQHDSAIAWINLAHAQLALGKRAAARDAAQQALRRTAEAEPVWRSQAQAVFDRAQGAKNPP</sequence>
<dbReference type="SUPFAM" id="SSF48452">
    <property type="entry name" value="TPR-like"/>
    <property type="match status" value="1"/>
</dbReference>
<dbReference type="PROSITE" id="PS51318">
    <property type="entry name" value="TAT"/>
    <property type="match status" value="1"/>
</dbReference>
<dbReference type="RefSeq" id="WP_127683382.1">
    <property type="nucleotide sequence ID" value="NZ_SACM01000003.1"/>
</dbReference>
<dbReference type="NCBIfam" id="NF033920">
    <property type="entry name" value="C39_PA2778_fam"/>
    <property type="match status" value="1"/>
</dbReference>
<dbReference type="InterPro" id="IPR039563">
    <property type="entry name" value="Peptidase_C39_single_dom"/>
</dbReference>
<name>A0A437LHX3_9BURK</name>
<dbReference type="CDD" id="cd02549">
    <property type="entry name" value="Peptidase_C39A"/>
    <property type="match status" value="1"/>
</dbReference>
<dbReference type="AlphaFoldDB" id="A0A437LHX3"/>
<evidence type="ECO:0000313" key="2">
    <source>
        <dbReference type="EMBL" id="RVT84979.1"/>
    </source>
</evidence>
<dbReference type="InterPro" id="IPR011990">
    <property type="entry name" value="TPR-like_helical_dom_sf"/>
</dbReference>
<reference evidence="2 3" key="1">
    <citation type="submission" date="2019-01" db="EMBL/GenBank/DDBJ databases">
        <authorList>
            <person name="Chen W.-M."/>
        </authorList>
    </citation>
    <scope>NUCLEOTIDE SEQUENCE [LARGE SCALE GENOMIC DNA]</scope>
    <source>
        <strain evidence="2 3">CCP-18</strain>
    </source>
</reference>
<proteinExistence type="predicted"/>
<protein>
    <submittedName>
        <fullName evidence="2">Peptidase C39 family protein</fullName>
    </submittedName>
</protein>
<keyword evidence="3" id="KW-1185">Reference proteome</keyword>
<feature type="signal peptide" evidence="1">
    <location>
        <begin position="1"/>
        <end position="27"/>
    </location>
</feature>
<dbReference type="InterPro" id="IPR006311">
    <property type="entry name" value="TAT_signal"/>
</dbReference>
<dbReference type="Gene3D" id="1.25.40.10">
    <property type="entry name" value="Tetratricopeptide repeat domain"/>
    <property type="match status" value="1"/>
</dbReference>
<organism evidence="2 3">
    <name type="scientific">Inhella crocodyli</name>
    <dbReference type="NCBI Taxonomy" id="2499851"/>
    <lineage>
        <taxon>Bacteria</taxon>
        <taxon>Pseudomonadati</taxon>
        <taxon>Pseudomonadota</taxon>
        <taxon>Betaproteobacteria</taxon>
        <taxon>Burkholderiales</taxon>
        <taxon>Sphaerotilaceae</taxon>
        <taxon>Inhella</taxon>
    </lineage>
</organism>
<dbReference type="EMBL" id="SACM01000003">
    <property type="protein sequence ID" value="RVT84979.1"/>
    <property type="molecule type" value="Genomic_DNA"/>
</dbReference>
<accession>A0A437LHX3</accession>
<evidence type="ECO:0000313" key="3">
    <source>
        <dbReference type="Proteomes" id="UP000288587"/>
    </source>
</evidence>